<comment type="caution">
    <text evidence="1">The sequence shown here is derived from an EMBL/GenBank/DDBJ whole genome shotgun (WGS) entry which is preliminary data.</text>
</comment>
<name>A0A0L6JT98_9FIRM</name>
<gene>
    <name evidence="1" type="ORF">Bccel_4350</name>
</gene>
<dbReference type="InterPro" id="IPR036638">
    <property type="entry name" value="HLH_DNA-bd_sf"/>
</dbReference>
<keyword evidence="2" id="KW-1185">Reference proteome</keyword>
<dbReference type="InterPro" id="IPR037208">
    <property type="entry name" value="Spo0E-like_sf"/>
</dbReference>
<dbReference type="SUPFAM" id="SSF140500">
    <property type="entry name" value="BAS1536-like"/>
    <property type="match status" value="1"/>
</dbReference>
<dbReference type="GO" id="GO:0043937">
    <property type="term" value="P:regulation of sporulation"/>
    <property type="evidence" value="ECO:0007669"/>
    <property type="project" value="InterPro"/>
</dbReference>
<reference evidence="2" key="1">
    <citation type="submission" date="2015-07" db="EMBL/GenBank/DDBJ databases">
        <title>Near-Complete Genome Sequence of the Cellulolytic Bacterium Bacteroides (Pseudobacteroides) cellulosolvens ATCC 35603.</title>
        <authorList>
            <person name="Dassa B."/>
            <person name="Utturkar S.M."/>
            <person name="Klingeman D.M."/>
            <person name="Hurt R.A."/>
            <person name="Keller M."/>
            <person name="Xu J."/>
            <person name="Reddy Y.H.K."/>
            <person name="Borovok I."/>
            <person name="Grinberg I.R."/>
            <person name="Lamed R."/>
            <person name="Zhivin O."/>
            <person name="Bayer E.A."/>
            <person name="Brown S.D."/>
        </authorList>
    </citation>
    <scope>NUCLEOTIDE SEQUENCE [LARGE SCALE GENOMIC DNA]</scope>
    <source>
        <strain evidence="2">DSM 2933</strain>
    </source>
</reference>
<dbReference type="InterPro" id="IPR018540">
    <property type="entry name" value="Spo0E-like"/>
</dbReference>
<sequence>MLEILKRIEALREELHNAIDKGNADEILQKSRELDEEILKLINSGSLLKNKPSDYQSKFGESL</sequence>
<dbReference type="GO" id="GO:0046983">
    <property type="term" value="F:protein dimerization activity"/>
    <property type="evidence" value="ECO:0007669"/>
    <property type="project" value="InterPro"/>
</dbReference>
<dbReference type="Gene3D" id="4.10.280.10">
    <property type="entry name" value="Helix-loop-helix DNA-binding domain"/>
    <property type="match status" value="1"/>
</dbReference>
<proteinExistence type="predicted"/>
<accession>A0A0L6JT98</accession>
<evidence type="ECO:0000313" key="1">
    <source>
        <dbReference type="EMBL" id="KNY29076.1"/>
    </source>
</evidence>
<dbReference type="EMBL" id="LGTC01000001">
    <property type="protein sequence ID" value="KNY29076.1"/>
    <property type="molecule type" value="Genomic_DNA"/>
</dbReference>
<dbReference type="Pfam" id="PF09388">
    <property type="entry name" value="SpoOE-like"/>
    <property type="match status" value="1"/>
</dbReference>
<dbReference type="OrthoDB" id="9871312at2"/>
<organism evidence="1 2">
    <name type="scientific">Pseudobacteroides cellulosolvens ATCC 35603 = DSM 2933</name>
    <dbReference type="NCBI Taxonomy" id="398512"/>
    <lineage>
        <taxon>Bacteria</taxon>
        <taxon>Bacillati</taxon>
        <taxon>Bacillota</taxon>
        <taxon>Clostridia</taxon>
        <taxon>Eubacteriales</taxon>
        <taxon>Oscillospiraceae</taxon>
        <taxon>Pseudobacteroides</taxon>
    </lineage>
</organism>
<dbReference type="STRING" id="398512.Bccel_4350"/>
<dbReference type="AlphaFoldDB" id="A0A0L6JT98"/>
<dbReference type="Proteomes" id="UP000036923">
    <property type="component" value="Unassembled WGS sequence"/>
</dbReference>
<protein>
    <submittedName>
        <fullName evidence="1">Sporulation stage 0, Spo0E-like regulatory phosphatase</fullName>
    </submittedName>
</protein>
<dbReference type="RefSeq" id="WP_010244702.1">
    <property type="nucleotide sequence ID" value="NZ_JQKC01000005.1"/>
</dbReference>
<dbReference type="eggNOG" id="ENOG5034875">
    <property type="taxonomic scope" value="Bacteria"/>
</dbReference>
<evidence type="ECO:0000313" key="2">
    <source>
        <dbReference type="Proteomes" id="UP000036923"/>
    </source>
</evidence>